<evidence type="ECO:0000256" key="8">
    <source>
        <dbReference type="SAM" id="Phobius"/>
    </source>
</evidence>
<feature type="transmembrane region" description="Helical" evidence="8">
    <location>
        <begin position="381"/>
        <end position="400"/>
    </location>
</feature>
<feature type="transmembrane region" description="Helical" evidence="8">
    <location>
        <begin position="230"/>
        <end position="252"/>
    </location>
</feature>
<comment type="caution">
    <text evidence="10">The sequence shown here is derived from an EMBL/GenBank/DDBJ whole genome shotgun (WGS) entry which is preliminary data.</text>
</comment>
<accession>A0AAJ1HWC8</accession>
<feature type="transmembrane region" description="Helical" evidence="8">
    <location>
        <begin position="100"/>
        <end position="124"/>
    </location>
</feature>
<dbReference type="Proteomes" id="UP001220670">
    <property type="component" value="Unassembled WGS sequence"/>
</dbReference>
<evidence type="ECO:0000256" key="6">
    <source>
        <dbReference type="ARBA" id="ARBA00022989"/>
    </source>
</evidence>
<feature type="transmembrane region" description="Helical" evidence="8">
    <location>
        <begin position="320"/>
        <end position="338"/>
    </location>
</feature>
<organism evidence="10 11">
    <name type="scientific">Limosilactobacillus mucosae</name>
    <name type="common">Lactobacillus mucosae</name>
    <dbReference type="NCBI Taxonomy" id="97478"/>
    <lineage>
        <taxon>Bacteria</taxon>
        <taxon>Bacillati</taxon>
        <taxon>Bacillota</taxon>
        <taxon>Bacilli</taxon>
        <taxon>Lactobacillales</taxon>
        <taxon>Lactobacillaceae</taxon>
        <taxon>Limosilactobacillus</taxon>
    </lineage>
</organism>
<dbReference type="GO" id="GO:0006493">
    <property type="term" value="P:protein O-linked glycosylation"/>
    <property type="evidence" value="ECO:0007669"/>
    <property type="project" value="InterPro"/>
</dbReference>
<name>A0AAJ1HWC8_LIMMU</name>
<evidence type="ECO:0000256" key="7">
    <source>
        <dbReference type="ARBA" id="ARBA00023136"/>
    </source>
</evidence>
<keyword evidence="5 8" id="KW-0812">Transmembrane</keyword>
<dbReference type="AlphaFoldDB" id="A0AAJ1HWC8"/>
<dbReference type="InterPro" id="IPR050297">
    <property type="entry name" value="LipidA_mod_glycosyltrf_83"/>
</dbReference>
<evidence type="ECO:0000256" key="2">
    <source>
        <dbReference type="ARBA" id="ARBA00022475"/>
    </source>
</evidence>
<evidence type="ECO:0000259" key="9">
    <source>
        <dbReference type="Pfam" id="PF02366"/>
    </source>
</evidence>
<reference evidence="10" key="1">
    <citation type="submission" date="2023-01" db="EMBL/GenBank/DDBJ databases">
        <title>Genome analysis of 13 Lactobacillus isolated from gut of wild boar.</title>
        <authorList>
            <person name="Papp P."/>
            <person name="Libisch B."/>
            <person name="Nagy T."/>
            <person name="Olasz F."/>
        </authorList>
    </citation>
    <scope>NUCLEOTIDE SEQUENCE</scope>
    <source>
        <strain evidence="10">F146</strain>
    </source>
</reference>
<evidence type="ECO:0000256" key="5">
    <source>
        <dbReference type="ARBA" id="ARBA00022692"/>
    </source>
</evidence>
<dbReference type="GO" id="GO:0005886">
    <property type="term" value="C:plasma membrane"/>
    <property type="evidence" value="ECO:0007669"/>
    <property type="project" value="UniProtKB-SubCell"/>
</dbReference>
<evidence type="ECO:0000313" key="11">
    <source>
        <dbReference type="Proteomes" id="UP001220670"/>
    </source>
</evidence>
<gene>
    <name evidence="10" type="ORF">PO250_09985</name>
</gene>
<protein>
    <submittedName>
        <fullName evidence="10">Phospholipid carrier-dependent glycosyltransferase</fullName>
    </submittedName>
</protein>
<comment type="subcellular location">
    <subcellularLocation>
        <location evidence="1">Cell membrane</location>
        <topology evidence="1">Multi-pass membrane protein</topology>
    </subcellularLocation>
</comment>
<keyword evidence="4" id="KW-0808">Transferase</keyword>
<dbReference type="InterPro" id="IPR003342">
    <property type="entry name" value="ArnT-like_N"/>
</dbReference>
<feature type="domain" description="ArnT-like N-terminal" evidence="9">
    <location>
        <begin position="102"/>
        <end position="248"/>
    </location>
</feature>
<dbReference type="GO" id="GO:0016763">
    <property type="term" value="F:pentosyltransferase activity"/>
    <property type="evidence" value="ECO:0007669"/>
    <property type="project" value="TreeGrafter"/>
</dbReference>
<feature type="transmembrane region" description="Helical" evidence="8">
    <location>
        <begin position="70"/>
        <end position="88"/>
    </location>
</feature>
<dbReference type="Pfam" id="PF02366">
    <property type="entry name" value="PMT"/>
    <property type="match status" value="1"/>
</dbReference>
<evidence type="ECO:0000256" key="1">
    <source>
        <dbReference type="ARBA" id="ARBA00004651"/>
    </source>
</evidence>
<dbReference type="PANTHER" id="PTHR33908:SF11">
    <property type="entry name" value="MEMBRANE PROTEIN"/>
    <property type="match status" value="1"/>
</dbReference>
<sequence>MESIYKKRKIIFICILLLFIFIYYLCWCYLLKFNASPDELMRYLVPKYIYSNGSLPTGYSKDAIYFLGNWSYAFYPQMLGGVTSALFMKVFSLWTHSDHLILFAARITSALFGTITVAFVGLTVQKITKRIKIAIFSILFVAFLPQFTYLSSYINNDIIAAAGVSMIMYALVSNEIDHSWNLNKILILSVGSLICILGYLNSMVFVLVSAIYLILTLIKQDKISKKKAINYFIIYCAVIAIFCLPFFIRNFIIYNGDLLGMRSFHNQYAKWLDAGGKKLQFPYTSNHSIGALFIDNDFLVRTFESFVGFFGYLSVQLKPVFYLFYFILFYTGILGLFIKPRINELKLIKNSIVTLIVGTILLIILFLYYDLYIDYQTQGRYLISALPPLALLETLGLSQISKVMRMGRIIKYSFTLFYVLLNIFILCHYVYPTLVL</sequence>
<feature type="transmembrane region" description="Helical" evidence="8">
    <location>
        <begin position="350"/>
        <end position="369"/>
    </location>
</feature>
<keyword evidence="3" id="KW-0328">Glycosyltransferase</keyword>
<dbReference type="GO" id="GO:0009103">
    <property type="term" value="P:lipopolysaccharide biosynthetic process"/>
    <property type="evidence" value="ECO:0007669"/>
    <property type="project" value="UniProtKB-ARBA"/>
</dbReference>
<evidence type="ECO:0000313" key="10">
    <source>
        <dbReference type="EMBL" id="MDC2830601.1"/>
    </source>
</evidence>
<keyword evidence="2" id="KW-1003">Cell membrane</keyword>
<dbReference type="PANTHER" id="PTHR33908">
    <property type="entry name" value="MANNOSYLTRANSFERASE YKCB-RELATED"/>
    <property type="match status" value="1"/>
</dbReference>
<dbReference type="EMBL" id="JAQONE010000026">
    <property type="protein sequence ID" value="MDC2830601.1"/>
    <property type="molecule type" value="Genomic_DNA"/>
</dbReference>
<dbReference type="GO" id="GO:0000030">
    <property type="term" value="F:mannosyltransferase activity"/>
    <property type="evidence" value="ECO:0007669"/>
    <property type="project" value="InterPro"/>
</dbReference>
<proteinExistence type="predicted"/>
<keyword evidence="7 8" id="KW-0472">Membrane</keyword>
<feature type="transmembrane region" description="Helical" evidence="8">
    <location>
        <begin position="12"/>
        <end position="32"/>
    </location>
</feature>
<evidence type="ECO:0000256" key="4">
    <source>
        <dbReference type="ARBA" id="ARBA00022679"/>
    </source>
</evidence>
<feature type="transmembrane region" description="Helical" evidence="8">
    <location>
        <begin position="412"/>
        <end position="431"/>
    </location>
</feature>
<feature type="transmembrane region" description="Helical" evidence="8">
    <location>
        <begin position="185"/>
        <end position="218"/>
    </location>
</feature>
<keyword evidence="6 8" id="KW-1133">Transmembrane helix</keyword>
<dbReference type="RefSeq" id="WP_272209520.1">
    <property type="nucleotide sequence ID" value="NZ_JAQOMV010000003.1"/>
</dbReference>
<feature type="transmembrane region" description="Helical" evidence="8">
    <location>
        <begin position="130"/>
        <end position="150"/>
    </location>
</feature>
<evidence type="ECO:0000256" key="3">
    <source>
        <dbReference type="ARBA" id="ARBA00022676"/>
    </source>
</evidence>